<dbReference type="InterPro" id="IPR003788">
    <property type="entry name" value="NDUFAF7"/>
</dbReference>
<dbReference type="SUPFAM" id="SSF53335">
    <property type="entry name" value="S-adenosyl-L-methionine-dependent methyltransferases"/>
    <property type="match status" value="1"/>
</dbReference>
<dbReference type="Pfam" id="PF02636">
    <property type="entry name" value="Methyltransf_28"/>
    <property type="match status" value="1"/>
</dbReference>
<dbReference type="PANTHER" id="PTHR12049:SF7">
    <property type="entry name" value="PROTEIN ARGININE METHYLTRANSFERASE NDUFAF7, MITOCHONDRIAL"/>
    <property type="match status" value="1"/>
</dbReference>
<proteinExistence type="predicted"/>
<dbReference type="RefSeq" id="WP_281930547.1">
    <property type="nucleotide sequence ID" value="NZ_AP027142.1"/>
</dbReference>
<dbReference type="PANTHER" id="PTHR12049">
    <property type="entry name" value="PROTEIN ARGININE METHYLTRANSFERASE NDUFAF7, MITOCHONDRIAL"/>
    <property type="match status" value="1"/>
</dbReference>
<gene>
    <name evidence="3" type="ORF">SS37A_07320</name>
</gene>
<dbReference type="InterPro" id="IPR029063">
    <property type="entry name" value="SAM-dependent_MTases_sf"/>
</dbReference>
<reference evidence="3 4" key="1">
    <citation type="journal article" date="2023" name="Int. J. Syst. Evol. Microbiol.">
        <title>Methylocystis iwaonis sp. nov., a type II methane-oxidizing bacterium from surface soil of a rice paddy field in Japan, and emended description of the genus Methylocystis (ex Whittenbury et al. 1970) Bowman et al. 1993.</title>
        <authorList>
            <person name="Kaise H."/>
            <person name="Sawadogo J.B."/>
            <person name="Alam M.S."/>
            <person name="Ueno C."/>
            <person name="Dianou D."/>
            <person name="Shinjo R."/>
            <person name="Asakawa S."/>
        </authorList>
    </citation>
    <scope>NUCLEOTIDE SEQUENCE [LARGE SCALE GENOMIC DNA]</scope>
    <source>
        <strain evidence="3 4">SS37A-Re</strain>
    </source>
</reference>
<keyword evidence="2" id="KW-0808">Transferase</keyword>
<name>A0ABM8E5F6_9HYPH</name>
<evidence type="ECO:0000313" key="3">
    <source>
        <dbReference type="EMBL" id="BDV33203.1"/>
    </source>
</evidence>
<dbReference type="InterPro" id="IPR038375">
    <property type="entry name" value="NDUFAF7_sf"/>
</dbReference>
<evidence type="ECO:0000313" key="4">
    <source>
        <dbReference type="Proteomes" id="UP001317629"/>
    </source>
</evidence>
<keyword evidence="4" id="KW-1185">Reference proteome</keyword>
<dbReference type="EMBL" id="AP027142">
    <property type="protein sequence ID" value="BDV33203.1"/>
    <property type="molecule type" value="Genomic_DNA"/>
</dbReference>
<evidence type="ECO:0000256" key="2">
    <source>
        <dbReference type="ARBA" id="ARBA00022679"/>
    </source>
</evidence>
<keyword evidence="1" id="KW-0489">Methyltransferase</keyword>
<evidence type="ECO:0000256" key="1">
    <source>
        <dbReference type="ARBA" id="ARBA00022603"/>
    </source>
</evidence>
<protein>
    <submittedName>
        <fullName evidence="3">ATP synthase subunit beta</fullName>
    </submittedName>
</protein>
<dbReference type="Gene3D" id="3.40.50.12710">
    <property type="match status" value="1"/>
</dbReference>
<dbReference type="Proteomes" id="UP001317629">
    <property type="component" value="Chromosome"/>
</dbReference>
<accession>A0ABM8E5F6</accession>
<sequence length="360" mass="38768">MTALKQEIAALIAHEGPMTLEHYMSLCLGHPSYGYYMTRDPFGAAGDFVTAPEISQMFGELLGVWASEAWRMAGAPSPARLVELGPGRGTLMSDVLRVARIAPPFLDAISVHLVETSPALRAIQEQTLADAPKPVSWSVDVNDTPPGPAIILANEFFDALPVRHYVKTAQGWRERLVGVDAMGELTFGLSDQLEASLNVPAREGSIIEVGAVAQRIMSEIAARLVREGGALLVIDYGYLETSLGDSLQAVAKHAYVDPLAAPGEADLTTHVDFAALARAARAAGAKVMGPVTQAHFLLQLGIERRAETLMKRATPEQQRAIIDALDRLTGAQDPRRQMGDLFKVMAVTHPDMPDMPGFIV</sequence>
<organism evidence="3 4">
    <name type="scientific">Methylocystis iwaonis</name>
    <dbReference type="NCBI Taxonomy" id="2885079"/>
    <lineage>
        <taxon>Bacteria</taxon>
        <taxon>Pseudomonadati</taxon>
        <taxon>Pseudomonadota</taxon>
        <taxon>Alphaproteobacteria</taxon>
        <taxon>Hyphomicrobiales</taxon>
        <taxon>Methylocystaceae</taxon>
        <taxon>Methylocystis</taxon>
    </lineage>
</organism>